<name>A0A427B0N4_ENSVE</name>
<evidence type="ECO:0000256" key="2">
    <source>
        <dbReference type="ARBA" id="ARBA00022676"/>
    </source>
</evidence>
<proteinExistence type="predicted"/>
<reference evidence="6 7" key="1">
    <citation type="journal article" date="2014" name="Agronomy (Basel)">
        <title>A Draft Genome Sequence for Ensete ventricosum, the Drought-Tolerant Tree Against Hunger.</title>
        <authorList>
            <person name="Harrison J."/>
            <person name="Moore K.A."/>
            <person name="Paszkiewicz K."/>
            <person name="Jones T."/>
            <person name="Grant M."/>
            <person name="Ambacheew D."/>
            <person name="Muzemil S."/>
            <person name="Studholme D.J."/>
        </authorList>
    </citation>
    <scope>NUCLEOTIDE SEQUENCE [LARGE SCALE GENOMIC DNA]</scope>
</reference>
<protein>
    <submittedName>
        <fullName evidence="6">Uncharacterized protein</fullName>
    </submittedName>
</protein>
<comment type="caution">
    <text evidence="6">The sequence shown here is derived from an EMBL/GenBank/DDBJ whole genome shotgun (WGS) entry which is preliminary data.</text>
</comment>
<dbReference type="PANTHER" id="PTHR45719">
    <property type="entry name" value="GLYCOSYLTRANSFERASE"/>
    <property type="match status" value="1"/>
</dbReference>
<dbReference type="PANTHER" id="PTHR45719:SF5">
    <property type="entry name" value="BETA-GLUCURONOSYLTRANSFERASE GLCAT14B-LIKE"/>
    <property type="match status" value="1"/>
</dbReference>
<dbReference type="Pfam" id="PF02485">
    <property type="entry name" value="Branch"/>
    <property type="match status" value="1"/>
</dbReference>
<evidence type="ECO:0000256" key="3">
    <source>
        <dbReference type="ARBA" id="ARBA00022679"/>
    </source>
</evidence>
<dbReference type="GO" id="GO:0016020">
    <property type="term" value="C:membrane"/>
    <property type="evidence" value="ECO:0007669"/>
    <property type="project" value="UniProtKB-SubCell"/>
</dbReference>
<sequence length="230" mass="24956">METKSPPLPSQQQRRRKWVVPLLASFLLLSLVISAFVFSSSSSSSSFASASLSRQALPLLSFSQISTAGGEPLFVESKLHHPLPTPAAASDRPVCRLAYLISGSVGDGGSLRRTLRALYHPANQYVLHLDLEAPLAERLELATAVRDDPVYARFGNVRVVARANLVTYRGPTMVANTLHAASILLKEGGDWDWFINLSASDYPLVTQDGEICSVGVGFGYACFWGFNWGS</sequence>
<dbReference type="AlphaFoldDB" id="A0A427B0N4"/>
<keyword evidence="5" id="KW-0325">Glycoprotein</keyword>
<dbReference type="GO" id="GO:0015020">
    <property type="term" value="F:glucuronosyltransferase activity"/>
    <property type="evidence" value="ECO:0007669"/>
    <property type="project" value="InterPro"/>
</dbReference>
<keyword evidence="4" id="KW-0472">Membrane</keyword>
<gene>
    <name evidence="6" type="ORF">B296_00015421</name>
</gene>
<keyword evidence="2" id="KW-0328">Glycosyltransferase</keyword>
<dbReference type="InterPro" id="IPR044610">
    <property type="entry name" value="GLCAT14A/B/C"/>
</dbReference>
<dbReference type="InterPro" id="IPR003406">
    <property type="entry name" value="Glyco_trans_14"/>
</dbReference>
<evidence type="ECO:0000313" key="7">
    <source>
        <dbReference type="Proteomes" id="UP000287651"/>
    </source>
</evidence>
<evidence type="ECO:0000256" key="1">
    <source>
        <dbReference type="ARBA" id="ARBA00004606"/>
    </source>
</evidence>
<organism evidence="6 7">
    <name type="scientific">Ensete ventricosum</name>
    <name type="common">Abyssinian banana</name>
    <name type="synonym">Musa ensete</name>
    <dbReference type="NCBI Taxonomy" id="4639"/>
    <lineage>
        <taxon>Eukaryota</taxon>
        <taxon>Viridiplantae</taxon>
        <taxon>Streptophyta</taxon>
        <taxon>Embryophyta</taxon>
        <taxon>Tracheophyta</taxon>
        <taxon>Spermatophyta</taxon>
        <taxon>Magnoliopsida</taxon>
        <taxon>Liliopsida</taxon>
        <taxon>Zingiberales</taxon>
        <taxon>Musaceae</taxon>
        <taxon>Ensete</taxon>
    </lineage>
</organism>
<dbReference type="EMBL" id="AMZH03000766">
    <property type="protein sequence ID" value="RRT82069.1"/>
    <property type="molecule type" value="Genomic_DNA"/>
</dbReference>
<evidence type="ECO:0000313" key="6">
    <source>
        <dbReference type="EMBL" id="RRT82069.1"/>
    </source>
</evidence>
<comment type="subcellular location">
    <subcellularLocation>
        <location evidence="1">Membrane</location>
        <topology evidence="1">Single-pass type II membrane protein</topology>
    </subcellularLocation>
</comment>
<keyword evidence="3" id="KW-0808">Transferase</keyword>
<accession>A0A427B0N4</accession>
<evidence type="ECO:0000256" key="5">
    <source>
        <dbReference type="ARBA" id="ARBA00023180"/>
    </source>
</evidence>
<dbReference type="Proteomes" id="UP000287651">
    <property type="component" value="Unassembled WGS sequence"/>
</dbReference>
<evidence type="ECO:0000256" key="4">
    <source>
        <dbReference type="ARBA" id="ARBA00023136"/>
    </source>
</evidence>